<dbReference type="EMBL" id="JACJIE010000001">
    <property type="protein sequence ID" value="MBA8941799.1"/>
    <property type="molecule type" value="Genomic_DNA"/>
</dbReference>
<comment type="caution">
    <text evidence="2">The sequence shown here is derived from an EMBL/GenBank/DDBJ whole genome shotgun (WGS) entry which is preliminary data.</text>
</comment>
<accession>A0AA40S8E5</accession>
<dbReference type="Proteomes" id="UP000530412">
    <property type="component" value="Unassembled WGS sequence"/>
</dbReference>
<feature type="compositionally biased region" description="Low complexity" evidence="1">
    <location>
        <begin position="1"/>
        <end position="21"/>
    </location>
</feature>
<organism evidence="2 3">
    <name type="scientific">Streptomyces calvus</name>
    <dbReference type="NCBI Taxonomy" id="67282"/>
    <lineage>
        <taxon>Bacteria</taxon>
        <taxon>Bacillati</taxon>
        <taxon>Actinomycetota</taxon>
        <taxon>Actinomycetes</taxon>
        <taxon>Kitasatosporales</taxon>
        <taxon>Streptomycetaceae</taxon>
        <taxon>Streptomyces</taxon>
    </lineage>
</organism>
<evidence type="ECO:0000256" key="1">
    <source>
        <dbReference type="SAM" id="MobiDB-lite"/>
    </source>
</evidence>
<protein>
    <submittedName>
        <fullName evidence="2">Uncharacterized protein</fullName>
    </submittedName>
</protein>
<dbReference type="AlphaFoldDB" id="A0AA40S8E5"/>
<sequence length="69" mass="7271">MTSPTSATSSCSPPTRTRASPASCTDCLGPTVGGQDGDTVHLRTYDDYDDYEHHSLVLTTRDRPGLAAG</sequence>
<evidence type="ECO:0000313" key="2">
    <source>
        <dbReference type="EMBL" id="MBA8941799.1"/>
    </source>
</evidence>
<reference evidence="2 3" key="1">
    <citation type="submission" date="2020-08" db="EMBL/GenBank/DDBJ databases">
        <title>Genomic Encyclopedia of Type Strains, Phase III (KMG-III): the genomes of soil and plant-associated and newly described type strains.</title>
        <authorList>
            <person name="Whitman W."/>
        </authorList>
    </citation>
    <scope>NUCLEOTIDE SEQUENCE [LARGE SCALE GENOMIC DNA]</scope>
    <source>
        <strain evidence="2 3">CECT 3271</strain>
    </source>
</reference>
<feature type="region of interest" description="Disordered" evidence="1">
    <location>
        <begin position="1"/>
        <end position="40"/>
    </location>
</feature>
<evidence type="ECO:0000313" key="3">
    <source>
        <dbReference type="Proteomes" id="UP000530412"/>
    </source>
</evidence>
<name>A0AA40S8E5_9ACTN</name>
<gene>
    <name evidence="2" type="ORF">FHS33_000188</name>
</gene>
<proteinExistence type="predicted"/>